<proteinExistence type="predicted"/>
<dbReference type="OrthoDB" id="5148725at2759"/>
<dbReference type="AlphaFoldDB" id="A0A0P7B024"/>
<protein>
    <submittedName>
        <fullName evidence="1">Uncharacterized protein</fullName>
    </submittedName>
</protein>
<accession>A0A0P7B024</accession>
<name>A0A0P7B024_9HYPO</name>
<evidence type="ECO:0000313" key="1">
    <source>
        <dbReference type="EMBL" id="KPM33930.1"/>
    </source>
</evidence>
<gene>
    <name evidence="1" type="ORF">AK830_g12642</name>
</gene>
<comment type="caution">
    <text evidence="1">The sequence shown here is derived from an EMBL/GenBank/DDBJ whole genome shotgun (WGS) entry which is preliminary data.</text>
</comment>
<reference evidence="1 2" key="1">
    <citation type="submission" date="2015-09" db="EMBL/GenBank/DDBJ databases">
        <title>Draft genome of a European isolate of the apple canker pathogen Neonectria ditissima.</title>
        <authorList>
            <person name="Gomez-Cortecero A."/>
            <person name="Harrison R.J."/>
            <person name="Armitage A.D."/>
        </authorList>
    </citation>
    <scope>NUCLEOTIDE SEQUENCE [LARGE SCALE GENOMIC DNA]</scope>
    <source>
        <strain evidence="1 2">R09/05</strain>
    </source>
</reference>
<evidence type="ECO:0000313" key="2">
    <source>
        <dbReference type="Proteomes" id="UP000050424"/>
    </source>
</evidence>
<organism evidence="1 2">
    <name type="scientific">Neonectria ditissima</name>
    <dbReference type="NCBI Taxonomy" id="78410"/>
    <lineage>
        <taxon>Eukaryota</taxon>
        <taxon>Fungi</taxon>
        <taxon>Dikarya</taxon>
        <taxon>Ascomycota</taxon>
        <taxon>Pezizomycotina</taxon>
        <taxon>Sordariomycetes</taxon>
        <taxon>Hypocreomycetidae</taxon>
        <taxon>Hypocreales</taxon>
        <taxon>Nectriaceae</taxon>
        <taxon>Neonectria</taxon>
    </lineage>
</organism>
<dbReference type="Proteomes" id="UP000050424">
    <property type="component" value="Unassembled WGS sequence"/>
</dbReference>
<keyword evidence="2" id="KW-1185">Reference proteome</keyword>
<sequence length="512" mass="58737">MEQSAEIQELKAKCNQYQQEASALYRLLVPDSAIDTSRGPDETPTAPDLDALVAGRELMSTKTELLERELTATKAELLESRARTGTLSKLLKRVREQIEFEFKRELKREQIKRELKRELKRKNIKRELKREQLKRVSSLRKPISLLENKQCELENKITERTGTLKILQGKLDNAYAYEDAIGEIHLLEYMVEMSQQPVKELQEAKAEIIFLKEQVEIYEVATDIDTHNPQQETRAQACKNTMTLEVCDRAAMKRRVVEDFYDSTRKRMKPSQDINLTLLQRPEFESICQLLEIATSEVLQVAKDGGLINPLHFGVGRHGILALTDDGLNKAELFSKFKSQSEMISDWTEKKTLEMSTRVRDHLDESGFLEHGHSSLLDLVDWLENEEQTEPNEISDRLNEVVKEVTLPFQQLSFLIGRIWEDPRLEVPGSCLADVREVLAKLDSKHEDGELSNAAEFVLNMSPHEIPGEAHSRLAAYLNRIWSRYRSLESLAAQCKTDSCIPPHYLQPPASL</sequence>
<dbReference type="EMBL" id="LKCW01000476">
    <property type="protein sequence ID" value="KPM33930.1"/>
    <property type="molecule type" value="Genomic_DNA"/>
</dbReference>